<reference evidence="2" key="1">
    <citation type="submission" date="2013-12" db="EMBL/GenBank/DDBJ databases">
        <title>The Genome Sequence of Aphanomyces invadans NJM9701.</title>
        <authorList>
            <consortium name="The Broad Institute Genomics Platform"/>
            <person name="Russ C."/>
            <person name="Tyler B."/>
            <person name="van West P."/>
            <person name="Dieguez-Uribeondo J."/>
            <person name="Young S.K."/>
            <person name="Zeng Q."/>
            <person name="Gargeya S."/>
            <person name="Fitzgerald M."/>
            <person name="Abouelleil A."/>
            <person name="Alvarado L."/>
            <person name="Chapman S.B."/>
            <person name="Gainer-Dewar J."/>
            <person name="Goldberg J."/>
            <person name="Griggs A."/>
            <person name="Gujja S."/>
            <person name="Hansen M."/>
            <person name="Howarth C."/>
            <person name="Imamovic A."/>
            <person name="Ireland A."/>
            <person name="Larimer J."/>
            <person name="McCowan C."/>
            <person name="Murphy C."/>
            <person name="Pearson M."/>
            <person name="Poon T.W."/>
            <person name="Priest M."/>
            <person name="Roberts A."/>
            <person name="Saif S."/>
            <person name="Shea T."/>
            <person name="Sykes S."/>
            <person name="Wortman J."/>
            <person name="Nusbaum C."/>
            <person name="Birren B."/>
        </authorList>
    </citation>
    <scope>NUCLEOTIDE SEQUENCE [LARGE SCALE GENOMIC DNA]</scope>
    <source>
        <strain evidence="2">NJM9701</strain>
    </source>
</reference>
<feature type="compositionally biased region" description="Basic residues" evidence="1">
    <location>
        <begin position="102"/>
        <end position="111"/>
    </location>
</feature>
<evidence type="ECO:0000256" key="1">
    <source>
        <dbReference type="SAM" id="MobiDB-lite"/>
    </source>
</evidence>
<evidence type="ECO:0000313" key="2">
    <source>
        <dbReference type="EMBL" id="ETW01585.1"/>
    </source>
</evidence>
<name>A0A024U5T4_9STRA</name>
<feature type="region of interest" description="Disordered" evidence="1">
    <location>
        <begin position="102"/>
        <end position="123"/>
    </location>
</feature>
<organism evidence="2">
    <name type="scientific">Aphanomyces invadans</name>
    <dbReference type="NCBI Taxonomy" id="157072"/>
    <lineage>
        <taxon>Eukaryota</taxon>
        <taxon>Sar</taxon>
        <taxon>Stramenopiles</taxon>
        <taxon>Oomycota</taxon>
        <taxon>Saprolegniomycetes</taxon>
        <taxon>Saprolegniales</taxon>
        <taxon>Verrucalvaceae</taxon>
        <taxon>Aphanomyces</taxon>
    </lineage>
</organism>
<protein>
    <submittedName>
        <fullName evidence="2">Uncharacterized protein</fullName>
    </submittedName>
</protein>
<dbReference type="GeneID" id="20083278"/>
<dbReference type="AlphaFoldDB" id="A0A024U5T4"/>
<accession>A0A024U5T4</accession>
<proteinExistence type="predicted"/>
<gene>
    <name evidence="2" type="ORF">H310_06228</name>
</gene>
<dbReference type="VEuPathDB" id="FungiDB:H310_06228"/>
<dbReference type="EMBL" id="KI913962">
    <property type="protein sequence ID" value="ETW01585.1"/>
    <property type="molecule type" value="Genomic_DNA"/>
</dbReference>
<dbReference type="RefSeq" id="XP_008869433.1">
    <property type="nucleotide sequence ID" value="XM_008871211.1"/>
</dbReference>
<sequence length="201" mass="23030">MLAIAAIKPLFGRRPMKHNAAQDVADVHCIKPKFMDIGRGGRCGRHHGFVEMASLFQVSVGLHRVEKLCLGQVGHIWEAVVQTLEWMRKQLVMHEHQRIAKSRGWHRHHERHTHERREKQRARTSFPEMISLHAALNLQKVFVGRAVPRRCCRKWDMGSKGLDRDEMPHPRICKTLLSFGSSEFLPQLGVSTAQPSNICDG</sequence>